<dbReference type="WBParaSite" id="GPLIN_001585900">
    <property type="protein sequence ID" value="GPLIN_001585900"/>
    <property type="gene ID" value="GPLIN_001585900"/>
</dbReference>
<name>A0A183CSK1_GLOPA</name>
<protein>
    <submittedName>
        <fullName evidence="2">Dynein light chain</fullName>
    </submittedName>
</protein>
<sequence length="72" mass="7907">WASKCAKSVGELALELVDYYALFDPMTTAISIQHGLTDIKQDAKFKDRPKLNVGWTLSMAISSLPSSSIPFC</sequence>
<keyword evidence="1" id="KW-1185">Reference proteome</keyword>
<dbReference type="Proteomes" id="UP000050741">
    <property type="component" value="Unassembled WGS sequence"/>
</dbReference>
<reference evidence="1" key="1">
    <citation type="submission" date="2013-12" db="EMBL/GenBank/DDBJ databases">
        <authorList>
            <person name="Aslett M."/>
        </authorList>
    </citation>
    <scope>NUCLEOTIDE SEQUENCE [LARGE SCALE GENOMIC DNA]</scope>
    <source>
        <strain evidence="1">Lindley</strain>
    </source>
</reference>
<reference evidence="1" key="2">
    <citation type="submission" date="2014-05" db="EMBL/GenBank/DDBJ databases">
        <title>The genome and life-stage specific transcriptomes of Globodera pallida elucidate key aspects of plant parasitism by a cyst nematode.</title>
        <authorList>
            <person name="Cotton J.A."/>
            <person name="Lilley C.J."/>
            <person name="Jones L.M."/>
            <person name="Kikuchi T."/>
            <person name="Reid A.J."/>
            <person name="Thorpe P."/>
            <person name="Tsai I.J."/>
            <person name="Beasley H."/>
            <person name="Blok V."/>
            <person name="Cock P.J.A."/>
            <person name="Van den Akker S.E."/>
            <person name="Holroyd N."/>
            <person name="Hunt M."/>
            <person name="Mantelin S."/>
            <person name="Naghra H."/>
            <person name="Pain A."/>
            <person name="Palomares-Rius J.E."/>
            <person name="Zarowiecki M."/>
            <person name="Berriman M."/>
            <person name="Jones J.T."/>
            <person name="Urwin P.E."/>
        </authorList>
    </citation>
    <scope>NUCLEOTIDE SEQUENCE [LARGE SCALE GENOMIC DNA]</scope>
    <source>
        <strain evidence="1">Lindley</strain>
    </source>
</reference>
<dbReference type="AlphaFoldDB" id="A0A183CSK1"/>
<organism evidence="1 2">
    <name type="scientific">Globodera pallida</name>
    <name type="common">Potato cyst nematode worm</name>
    <name type="synonym">Heterodera pallida</name>
    <dbReference type="NCBI Taxonomy" id="36090"/>
    <lineage>
        <taxon>Eukaryota</taxon>
        <taxon>Metazoa</taxon>
        <taxon>Ecdysozoa</taxon>
        <taxon>Nematoda</taxon>
        <taxon>Chromadorea</taxon>
        <taxon>Rhabditida</taxon>
        <taxon>Tylenchina</taxon>
        <taxon>Tylenchomorpha</taxon>
        <taxon>Tylenchoidea</taxon>
        <taxon>Heteroderidae</taxon>
        <taxon>Heteroderinae</taxon>
        <taxon>Globodera</taxon>
    </lineage>
</organism>
<evidence type="ECO:0000313" key="2">
    <source>
        <dbReference type="WBParaSite" id="GPLIN_001585900"/>
    </source>
</evidence>
<proteinExistence type="predicted"/>
<reference evidence="2" key="3">
    <citation type="submission" date="2016-06" db="UniProtKB">
        <authorList>
            <consortium name="WormBaseParasite"/>
        </authorList>
    </citation>
    <scope>IDENTIFICATION</scope>
</reference>
<evidence type="ECO:0000313" key="1">
    <source>
        <dbReference type="Proteomes" id="UP000050741"/>
    </source>
</evidence>
<accession>A0A183CSK1</accession>